<dbReference type="PANTHER" id="PTHR43667:SF1">
    <property type="entry name" value="CYCLOPROPANE-FATTY-ACYL-PHOSPHOLIPID SYNTHASE"/>
    <property type="match status" value="1"/>
</dbReference>
<keyword evidence="3" id="KW-0808">Transferase</keyword>
<keyword evidence="4" id="KW-0949">S-adenosyl-L-methionine</keyword>
<dbReference type="Proteomes" id="UP000707731">
    <property type="component" value="Unassembled WGS sequence"/>
</dbReference>
<dbReference type="Gene3D" id="3.40.50.150">
    <property type="entry name" value="Vaccinia Virus protein VP39"/>
    <property type="match status" value="1"/>
</dbReference>
<comment type="caution">
    <text evidence="6">The sequence shown here is derived from an EMBL/GenBank/DDBJ whole genome shotgun (WGS) entry which is preliminary data.</text>
</comment>
<comment type="similarity">
    <text evidence="1">Belongs to the CFA/CMAS family.</text>
</comment>
<name>A0ABS0D3C9_9NOCA</name>
<evidence type="ECO:0000256" key="1">
    <source>
        <dbReference type="ARBA" id="ARBA00010815"/>
    </source>
</evidence>
<evidence type="ECO:0000256" key="2">
    <source>
        <dbReference type="ARBA" id="ARBA00022603"/>
    </source>
</evidence>
<organism evidence="6 7">
    <name type="scientific">Nocardia higoensis</name>
    <dbReference type="NCBI Taxonomy" id="228599"/>
    <lineage>
        <taxon>Bacteria</taxon>
        <taxon>Bacillati</taxon>
        <taxon>Actinomycetota</taxon>
        <taxon>Actinomycetes</taxon>
        <taxon>Mycobacteriales</taxon>
        <taxon>Nocardiaceae</taxon>
        <taxon>Nocardia</taxon>
    </lineage>
</organism>
<evidence type="ECO:0000256" key="3">
    <source>
        <dbReference type="ARBA" id="ARBA00022679"/>
    </source>
</evidence>
<gene>
    <name evidence="6" type="ORF">IU449_00305</name>
</gene>
<dbReference type="InterPro" id="IPR029063">
    <property type="entry name" value="SAM-dependent_MTases_sf"/>
</dbReference>
<keyword evidence="2 6" id="KW-0489">Methyltransferase</keyword>
<evidence type="ECO:0000256" key="4">
    <source>
        <dbReference type="ARBA" id="ARBA00022691"/>
    </source>
</evidence>
<evidence type="ECO:0000313" key="7">
    <source>
        <dbReference type="Proteomes" id="UP000707731"/>
    </source>
</evidence>
<proteinExistence type="inferred from homology"/>
<evidence type="ECO:0000256" key="5">
    <source>
        <dbReference type="ARBA" id="ARBA00023098"/>
    </source>
</evidence>
<dbReference type="InterPro" id="IPR003333">
    <property type="entry name" value="CMAS"/>
</dbReference>
<evidence type="ECO:0000313" key="6">
    <source>
        <dbReference type="EMBL" id="MBF6353003.1"/>
    </source>
</evidence>
<sequence length="295" mass="33851">MTAETDYLGASANAIRSHYDIGNEFYALWLDSSLTYSCGLWLDPHGSAAEDTLEAAQDRKHDLLIRESHAVGARRVLDVGSGWGALLRRLVQTHEVEQVVGLTLSQAQADSVAGWADERYDVRVENWADHQPGEQYDAVISIGAFEHFADMGLRRPQRVAAYRDFFLRCRDWLPPGGRLALQTMIKGNNTRMDRQTVRDLLFMIDTIFPESELPWLSEIFEAAERLMDVVWVRNDADHYARTCREWNRRMLANRALAERMVGEEVVDNYERYLNAAADAFQKRHFGLGRLIFERV</sequence>
<protein>
    <submittedName>
        <fullName evidence="6">Class I SAM-dependent methyltransferase</fullName>
    </submittedName>
</protein>
<accession>A0ABS0D3C9</accession>
<dbReference type="PANTHER" id="PTHR43667">
    <property type="entry name" value="CYCLOPROPANE-FATTY-ACYL-PHOSPHOLIPID SYNTHASE"/>
    <property type="match status" value="1"/>
</dbReference>
<dbReference type="GO" id="GO:0008168">
    <property type="term" value="F:methyltransferase activity"/>
    <property type="evidence" value="ECO:0007669"/>
    <property type="project" value="UniProtKB-KW"/>
</dbReference>
<reference evidence="6 7" key="1">
    <citation type="submission" date="2020-10" db="EMBL/GenBank/DDBJ databases">
        <title>Identification of Nocardia species via Next-generation sequencing and recognition of intraspecies genetic diversity.</title>
        <authorList>
            <person name="Li P."/>
            <person name="Li P."/>
            <person name="Lu B."/>
        </authorList>
    </citation>
    <scope>NUCLEOTIDE SEQUENCE [LARGE SCALE GENOMIC DNA]</scope>
    <source>
        <strain evidence="6 7">BJ06-0143</strain>
    </source>
</reference>
<keyword evidence="5" id="KW-0443">Lipid metabolism</keyword>
<dbReference type="RefSeq" id="WP_194999972.1">
    <property type="nucleotide sequence ID" value="NZ_JADLQN010000001.1"/>
</dbReference>
<dbReference type="InterPro" id="IPR050723">
    <property type="entry name" value="CFA/CMAS"/>
</dbReference>
<dbReference type="GO" id="GO:0032259">
    <property type="term" value="P:methylation"/>
    <property type="evidence" value="ECO:0007669"/>
    <property type="project" value="UniProtKB-KW"/>
</dbReference>
<dbReference type="CDD" id="cd02440">
    <property type="entry name" value="AdoMet_MTases"/>
    <property type="match status" value="1"/>
</dbReference>
<dbReference type="EMBL" id="JADLQN010000001">
    <property type="protein sequence ID" value="MBF6353003.1"/>
    <property type="molecule type" value="Genomic_DNA"/>
</dbReference>
<dbReference type="Pfam" id="PF02353">
    <property type="entry name" value="CMAS"/>
    <property type="match status" value="1"/>
</dbReference>
<keyword evidence="7" id="KW-1185">Reference proteome</keyword>
<dbReference type="SUPFAM" id="SSF53335">
    <property type="entry name" value="S-adenosyl-L-methionine-dependent methyltransferases"/>
    <property type="match status" value="1"/>
</dbReference>
<dbReference type="PIRSF" id="PIRSF003085">
    <property type="entry name" value="CMAS"/>
    <property type="match status" value="1"/>
</dbReference>